<feature type="region of interest" description="Disordered" evidence="1">
    <location>
        <begin position="1"/>
        <end position="21"/>
    </location>
</feature>
<dbReference type="Proteomes" id="UP000466794">
    <property type="component" value="Unassembled WGS sequence"/>
</dbReference>
<evidence type="ECO:0000313" key="4">
    <source>
        <dbReference type="Proteomes" id="UP000466794"/>
    </source>
</evidence>
<evidence type="ECO:0000313" key="3">
    <source>
        <dbReference type="EMBL" id="MVU83354.1"/>
    </source>
</evidence>
<keyword evidence="4" id="KW-1185">Reference proteome</keyword>
<name>A0A7K1V9N7_9NOCA</name>
<accession>A0A7K1V9N7</accession>
<proteinExistence type="predicted"/>
<gene>
    <name evidence="3" type="ORF">GPX89_39715</name>
</gene>
<dbReference type="Pfam" id="PF01814">
    <property type="entry name" value="Hemerythrin"/>
    <property type="match status" value="1"/>
</dbReference>
<feature type="domain" description="Hemerythrin-like" evidence="2">
    <location>
        <begin position="53"/>
        <end position="184"/>
    </location>
</feature>
<dbReference type="CDD" id="cd12108">
    <property type="entry name" value="Hr-like"/>
    <property type="match status" value="1"/>
</dbReference>
<reference evidence="3 4" key="1">
    <citation type="submission" date="2019-12" db="EMBL/GenBank/DDBJ databases">
        <title>Nocardia sp. nov. ET3-3 isolated from soil.</title>
        <authorList>
            <person name="Kanchanasin P."/>
            <person name="Tanasupawat S."/>
            <person name="Yuki M."/>
            <person name="Kudo T."/>
        </authorList>
    </citation>
    <scope>NUCLEOTIDE SEQUENCE [LARGE SCALE GENOMIC DNA]</scope>
    <source>
        <strain evidence="3 4">ET3-3</strain>
    </source>
</reference>
<feature type="compositionally biased region" description="Basic residues" evidence="1">
    <location>
        <begin position="1"/>
        <end position="10"/>
    </location>
</feature>
<dbReference type="AlphaFoldDB" id="A0A7K1V9N7"/>
<protein>
    <submittedName>
        <fullName evidence="3">Hemerythrin domain-containing protein</fullName>
    </submittedName>
</protein>
<dbReference type="InterPro" id="IPR012312">
    <property type="entry name" value="Hemerythrin-like"/>
</dbReference>
<dbReference type="EMBL" id="WRPP01000013">
    <property type="protein sequence ID" value="MVU83354.1"/>
    <property type="molecule type" value="Genomic_DNA"/>
</dbReference>
<evidence type="ECO:0000259" key="2">
    <source>
        <dbReference type="Pfam" id="PF01814"/>
    </source>
</evidence>
<organism evidence="3 4">
    <name type="scientific">Nocardia terrae</name>
    <dbReference type="NCBI Taxonomy" id="2675851"/>
    <lineage>
        <taxon>Bacteria</taxon>
        <taxon>Bacillati</taxon>
        <taxon>Actinomycetota</taxon>
        <taxon>Actinomycetes</taxon>
        <taxon>Mycobacteriales</taxon>
        <taxon>Nocardiaceae</taxon>
        <taxon>Nocardia</taxon>
    </lineage>
</organism>
<sequence length="260" mass="28715">MRARRSRRRTPTTSQSCTGTGEVTRFLGWPRRGRVRDGECMSTMGRTEHVDTRDMKAVHAGLLREFGGLPDLVTTASTERVPAVAGHARLLLDILEHHHSGEDRLLLPKLVERCGAQLTESLGTAERQHREIHAGIENAEAALARWERQPTAEAARPLAAHLRDLHRALAEHLETEERELLPLAARHLTPAEWHELGASGAAALPKRLAPMVFGMLTADAPPDVTALMLTAVPAAPRLLLRLTATRSYARYRRRILGPVA</sequence>
<dbReference type="Gene3D" id="1.20.120.520">
    <property type="entry name" value="nmb1532 protein domain like"/>
    <property type="match status" value="1"/>
</dbReference>
<evidence type="ECO:0000256" key="1">
    <source>
        <dbReference type="SAM" id="MobiDB-lite"/>
    </source>
</evidence>
<comment type="caution">
    <text evidence="3">The sequence shown here is derived from an EMBL/GenBank/DDBJ whole genome shotgun (WGS) entry which is preliminary data.</text>
</comment>